<evidence type="ECO:0000313" key="1">
    <source>
        <dbReference type="EMBL" id="KJX75489.1"/>
    </source>
</evidence>
<gene>
    <name evidence="1" type="ORF">MLPM_0679</name>
</gene>
<comment type="caution">
    <text evidence="1">The sequence shown here is derived from an EMBL/GenBank/DDBJ whole genome shotgun (WGS) entry which is preliminary data.</text>
</comment>
<evidence type="ECO:0000313" key="2">
    <source>
        <dbReference type="Proteomes" id="UP000053699"/>
    </source>
</evidence>
<dbReference type="Proteomes" id="UP000053699">
    <property type="component" value="Unassembled WGS sequence"/>
</dbReference>
<protein>
    <submittedName>
        <fullName evidence="1">Uncharacterized protein</fullName>
    </submittedName>
</protein>
<organism evidence="1 2">
    <name type="scientific">Mycobacterium lepromatosis</name>
    <dbReference type="NCBI Taxonomy" id="480418"/>
    <lineage>
        <taxon>Bacteria</taxon>
        <taxon>Bacillati</taxon>
        <taxon>Actinomycetota</taxon>
        <taxon>Actinomycetes</taxon>
        <taxon>Mycobacteriales</taxon>
        <taxon>Mycobacteriaceae</taxon>
        <taxon>Mycobacterium</taxon>
    </lineage>
</organism>
<dbReference type="PATRIC" id="fig|480418.6.peg.1317"/>
<sequence>MFVLSVPRSSVSKNGSGRTYPKRIRLWGVGVAGQQRQCDLAVVGSQCGHTKPAQAARTGRRGVGGRRYGA</sequence>
<proteinExistence type="predicted"/>
<dbReference type="EMBL" id="JRPY01000032">
    <property type="protein sequence ID" value="KJX75489.1"/>
    <property type="molecule type" value="Genomic_DNA"/>
</dbReference>
<reference evidence="1 2" key="1">
    <citation type="journal article" date="2015" name="Proc. Natl. Acad. Sci. U.S.A.">
        <title>Insight into the evolution and origin of leprosy bacilli from the genome sequence of Mycobacterium lepromatosis.</title>
        <authorList>
            <person name="Singh P."/>
            <person name="Benjak A."/>
            <person name="Schuenemann V.J."/>
            <person name="Herbig A."/>
            <person name="Avanzi C."/>
            <person name="Busso P."/>
            <person name="Nieselt K."/>
            <person name="Krause J."/>
            <person name="Vera-Cabrera L."/>
            <person name="Cole S.T."/>
        </authorList>
    </citation>
    <scope>NUCLEOTIDE SEQUENCE [LARGE SCALE GENOMIC DNA]</scope>
    <source>
        <strain evidence="1 2">Mx1-22A</strain>
    </source>
</reference>
<accession>A0A0F4ERT1</accession>
<dbReference type="AlphaFoldDB" id="A0A0F4ERT1"/>
<name>A0A0F4ERT1_9MYCO</name>
<keyword evidence="2" id="KW-1185">Reference proteome</keyword>